<feature type="coiled-coil region" evidence="2">
    <location>
        <begin position="342"/>
        <end position="376"/>
    </location>
</feature>
<organism evidence="5 6">
    <name type="scientific">Tanacetum coccineum</name>
    <dbReference type="NCBI Taxonomy" id="301880"/>
    <lineage>
        <taxon>Eukaryota</taxon>
        <taxon>Viridiplantae</taxon>
        <taxon>Streptophyta</taxon>
        <taxon>Embryophyta</taxon>
        <taxon>Tracheophyta</taxon>
        <taxon>Spermatophyta</taxon>
        <taxon>Magnoliopsida</taxon>
        <taxon>eudicotyledons</taxon>
        <taxon>Gunneridae</taxon>
        <taxon>Pentapetalae</taxon>
        <taxon>asterids</taxon>
        <taxon>campanulids</taxon>
        <taxon>Asterales</taxon>
        <taxon>Asteraceae</taxon>
        <taxon>Asteroideae</taxon>
        <taxon>Anthemideae</taxon>
        <taxon>Anthemidinae</taxon>
        <taxon>Tanacetum</taxon>
    </lineage>
</organism>
<reference evidence="5" key="1">
    <citation type="journal article" date="2022" name="Int. J. Mol. Sci.">
        <title>Draft Genome of Tanacetum Coccineum: Genomic Comparison of Closely Related Tanacetum-Family Plants.</title>
        <authorList>
            <person name="Yamashiro T."/>
            <person name="Shiraishi A."/>
            <person name="Nakayama K."/>
            <person name="Satake H."/>
        </authorList>
    </citation>
    <scope>NUCLEOTIDE SEQUENCE</scope>
</reference>
<feature type="compositionally biased region" description="Polar residues" evidence="3">
    <location>
        <begin position="800"/>
        <end position="810"/>
    </location>
</feature>
<feature type="domain" description="CCHC-type" evidence="4">
    <location>
        <begin position="34"/>
        <end position="48"/>
    </location>
</feature>
<keyword evidence="1" id="KW-0862">Zinc</keyword>
<keyword evidence="6" id="KW-1185">Reference proteome</keyword>
<evidence type="ECO:0000256" key="2">
    <source>
        <dbReference type="SAM" id="Coils"/>
    </source>
</evidence>
<accession>A0ABQ5CE72</accession>
<evidence type="ECO:0000313" key="6">
    <source>
        <dbReference type="Proteomes" id="UP001151760"/>
    </source>
</evidence>
<keyword evidence="2" id="KW-0175">Coiled coil</keyword>
<evidence type="ECO:0000259" key="4">
    <source>
        <dbReference type="PROSITE" id="PS50158"/>
    </source>
</evidence>
<feature type="compositionally biased region" description="Low complexity" evidence="3">
    <location>
        <begin position="868"/>
        <end position="894"/>
    </location>
</feature>
<feature type="region of interest" description="Disordered" evidence="3">
    <location>
        <begin position="868"/>
        <end position="954"/>
    </location>
</feature>
<dbReference type="EMBL" id="BQNB010014207">
    <property type="protein sequence ID" value="GJT25350.1"/>
    <property type="molecule type" value="Genomic_DNA"/>
</dbReference>
<reference evidence="5" key="2">
    <citation type="submission" date="2022-01" db="EMBL/GenBank/DDBJ databases">
        <authorList>
            <person name="Yamashiro T."/>
            <person name="Shiraishi A."/>
            <person name="Satake H."/>
            <person name="Nakayama K."/>
        </authorList>
    </citation>
    <scope>NUCLEOTIDE SEQUENCE</scope>
</reference>
<dbReference type="Gene3D" id="4.10.60.10">
    <property type="entry name" value="Zinc finger, CCHC-type"/>
    <property type="match status" value="1"/>
</dbReference>
<gene>
    <name evidence="5" type="ORF">Tco_0895287</name>
</gene>
<name>A0ABQ5CE72_9ASTR</name>
<dbReference type="Pfam" id="PF00098">
    <property type="entry name" value="zf-CCHC"/>
    <property type="match status" value="1"/>
</dbReference>
<feature type="compositionally biased region" description="Polar residues" evidence="3">
    <location>
        <begin position="914"/>
        <end position="926"/>
    </location>
</feature>
<evidence type="ECO:0000313" key="5">
    <source>
        <dbReference type="EMBL" id="GJT25350.1"/>
    </source>
</evidence>
<dbReference type="InterPro" id="IPR036875">
    <property type="entry name" value="Znf_CCHC_sf"/>
</dbReference>
<dbReference type="SUPFAM" id="SSF57756">
    <property type="entry name" value="Retrovirus zinc finger-like domains"/>
    <property type="match status" value="1"/>
</dbReference>
<dbReference type="InterPro" id="IPR001878">
    <property type="entry name" value="Znf_CCHC"/>
</dbReference>
<feature type="region of interest" description="Disordered" evidence="3">
    <location>
        <begin position="757"/>
        <end position="810"/>
    </location>
</feature>
<sequence length="1080" mass="118593">MISMRMKKFYKKTGRKLQFDAKEPVGFDKTKVECYNCHKTGHFARECRTKGNQDNRRRDAWNSGNKDGRRSGKQEDFKALVTIDGEGVDWTSHSEEEEDYALMAYNSSGSDTEREQLSDASIEIRHYSNLKKVEAQLVAHLKQEMDLFRVVHLSKPKLVTKGVRPLRDGEEPLLESTAGRTMELVLEQPEAESTDVLAPTPLRSVPGAIVEPPRPDAASIGSSEDADVAEVDSGLKRKRATGDDGAGPSNRVRHVSLGLSTSTEEETPDASPTLAAKEVIETPPPKLVQVFEGIPVDQLMGEFDMVTAQQAALVAQLRARFSNERSQSVQKDEEIMLLKTQLADAQAEAESSRSYAQNLAEEKMALLVKVEQERADAAEYKASCHWAVKYLEGEEKLRKLSIEYDEELYPHMLSAIAERRWLISHGLRLAAMSTLESQEVKQSFGDVVKCALARGKAEAVEELHEKRLLTVPAAQVPGYNDKAYEELVAAMEAMKLLELPHIAQLERDQDYPIDVIMAGLTLARHASEGAEGQPDYFLKPDVAQLQVPIFSRPRDILNPFALEREIPLKESLEAHAIRLAKKKGVKGKAILCAHIPRSDGVPVSVATVLPKDSELLGKLEEAGDAAYQVGRTCDNSSTHLPLCLSRRDLIPSPRLQFARSTKPLVCGCLTDAKRCVMLNLAHQSLNGLSQNCFPLSETISPVVSPTIRNFNPPAATGKGPAMSIPHLWNGHDTTPTVTPPATHLDTTLIPTEISIVSPIIPSSPDNTPASPDYSPASDTEFDPSEDPSSDHISPLPATSPFLSLTDNSSHTSGALHRRVMILAPEQPIPHGRPYRYHLNGLVHMMTMRKRIGPLPTQCLAVRHSVDYSSSDHFTSDDSSMDSSSSSSSETSSDSPSDDISDSLSSHSSSDHSSPALTSETSHSFVTGPTRKRNRSPTTPVPIPSPIPGALSSARADLLPPPKRIRSSYFVTNLEGCLDESFESSIPRETSLRDDIVVKGSDEPHLEHDIDLEIQVEIDECIAYADALRARGIDARVVVEAVDREEIETGTISLIEVRVKRFTHHAVPDDILEPDQDEGAV</sequence>
<dbReference type="SMART" id="SM00343">
    <property type="entry name" value="ZnF_C2HC"/>
    <property type="match status" value="1"/>
</dbReference>
<protein>
    <submittedName>
        <fullName evidence="5">Gypsy type transposase</fullName>
    </submittedName>
</protein>
<dbReference type="PROSITE" id="PS50158">
    <property type="entry name" value="ZF_CCHC"/>
    <property type="match status" value="1"/>
</dbReference>
<keyword evidence="1" id="KW-0479">Metal-binding</keyword>
<dbReference type="Proteomes" id="UP001151760">
    <property type="component" value="Unassembled WGS sequence"/>
</dbReference>
<proteinExistence type="predicted"/>
<feature type="compositionally biased region" description="Low complexity" evidence="3">
    <location>
        <begin position="901"/>
        <end position="913"/>
    </location>
</feature>
<evidence type="ECO:0000256" key="3">
    <source>
        <dbReference type="SAM" id="MobiDB-lite"/>
    </source>
</evidence>
<comment type="caution">
    <text evidence="5">The sequence shown here is derived from an EMBL/GenBank/DDBJ whole genome shotgun (WGS) entry which is preliminary data.</text>
</comment>
<evidence type="ECO:0000256" key="1">
    <source>
        <dbReference type="PROSITE-ProRule" id="PRU00047"/>
    </source>
</evidence>
<feature type="region of interest" description="Disordered" evidence="3">
    <location>
        <begin position="203"/>
        <end position="253"/>
    </location>
</feature>
<feature type="region of interest" description="Disordered" evidence="3">
    <location>
        <begin position="49"/>
        <end position="75"/>
    </location>
</feature>
<keyword evidence="1" id="KW-0863">Zinc-finger</keyword>